<evidence type="ECO:0000313" key="1">
    <source>
        <dbReference type="EMBL" id="KAF7328734.1"/>
    </source>
</evidence>
<dbReference type="OrthoDB" id="3064101at2759"/>
<dbReference type="AlphaFoldDB" id="A0A8H6WUG5"/>
<evidence type="ECO:0000313" key="2">
    <source>
        <dbReference type="Proteomes" id="UP000620124"/>
    </source>
</evidence>
<gene>
    <name evidence="1" type="ORF">MVEN_02502000</name>
</gene>
<dbReference type="Proteomes" id="UP000620124">
    <property type="component" value="Unassembled WGS sequence"/>
</dbReference>
<accession>A0A8H6WUG5</accession>
<keyword evidence="2" id="KW-1185">Reference proteome</keyword>
<evidence type="ECO:0008006" key="3">
    <source>
        <dbReference type="Google" id="ProtNLM"/>
    </source>
</evidence>
<protein>
    <recommendedName>
        <fullName evidence="3">F-box domain-containing protein</fullName>
    </recommendedName>
</protein>
<dbReference type="SUPFAM" id="SSF52047">
    <property type="entry name" value="RNI-like"/>
    <property type="match status" value="1"/>
</dbReference>
<name>A0A8H6WUG5_9AGAR</name>
<organism evidence="1 2">
    <name type="scientific">Mycena venus</name>
    <dbReference type="NCBI Taxonomy" id="2733690"/>
    <lineage>
        <taxon>Eukaryota</taxon>
        <taxon>Fungi</taxon>
        <taxon>Dikarya</taxon>
        <taxon>Basidiomycota</taxon>
        <taxon>Agaricomycotina</taxon>
        <taxon>Agaricomycetes</taxon>
        <taxon>Agaricomycetidae</taxon>
        <taxon>Agaricales</taxon>
        <taxon>Marasmiineae</taxon>
        <taxon>Mycenaceae</taxon>
        <taxon>Mycena</taxon>
    </lineage>
</organism>
<comment type="caution">
    <text evidence="1">The sequence shown here is derived from an EMBL/GenBank/DDBJ whole genome shotgun (WGS) entry which is preliminary data.</text>
</comment>
<sequence length="247" mass="27739">MTPGPLPLLETLTIRSLSGRAFSGPQIIELLRLTSNLVECMFTHVNNVRRIDVRAEKLVLPTLRRLMFGRNEVYPDSNDGILKCLSLPALEALSVSFCNLTTDDLFSFLEKSSPPLQELITGRGLASNPFIKLHRCLDLVPTITRFEFWWPTFSIVQDLVVALVDPLSLLPNLRSLAIHNLYEPDISDSFRETFIRALHARRTRLQAVRLVLDGGPPPVDFLDALQELVVDGMEIYIGTEECNSIVA</sequence>
<dbReference type="EMBL" id="JACAZI010000034">
    <property type="protein sequence ID" value="KAF7328734.1"/>
    <property type="molecule type" value="Genomic_DNA"/>
</dbReference>
<dbReference type="InterPro" id="IPR032675">
    <property type="entry name" value="LRR_dom_sf"/>
</dbReference>
<dbReference type="Gene3D" id="3.80.10.10">
    <property type="entry name" value="Ribonuclease Inhibitor"/>
    <property type="match status" value="1"/>
</dbReference>
<reference evidence="1" key="1">
    <citation type="submission" date="2020-05" db="EMBL/GenBank/DDBJ databases">
        <title>Mycena genomes resolve the evolution of fungal bioluminescence.</title>
        <authorList>
            <person name="Tsai I.J."/>
        </authorList>
    </citation>
    <scope>NUCLEOTIDE SEQUENCE</scope>
    <source>
        <strain evidence="1">CCC161011</strain>
    </source>
</reference>
<proteinExistence type="predicted"/>